<dbReference type="Proteomes" id="UP000694620">
    <property type="component" value="Chromosome 3"/>
</dbReference>
<evidence type="ECO:0000313" key="3">
    <source>
        <dbReference type="Ensembl" id="ENSECRP00000005629.1"/>
    </source>
</evidence>
<proteinExistence type="inferred from homology"/>
<dbReference type="GO" id="GO:0051321">
    <property type="term" value="P:meiotic cell cycle"/>
    <property type="evidence" value="ECO:0007669"/>
    <property type="project" value="TreeGrafter"/>
</dbReference>
<feature type="domain" description="XLR/SYCP3/FAM9" evidence="2">
    <location>
        <begin position="52"/>
        <end position="183"/>
    </location>
</feature>
<dbReference type="Ensembl" id="ENSECRT00000005725.1">
    <property type="protein sequence ID" value="ENSECRP00000005629.1"/>
    <property type="gene ID" value="ENSECRG00000003786.1"/>
</dbReference>
<evidence type="ECO:0000259" key="2">
    <source>
        <dbReference type="Pfam" id="PF04803"/>
    </source>
</evidence>
<dbReference type="Pfam" id="PF04803">
    <property type="entry name" value="Cor1"/>
    <property type="match status" value="1"/>
</dbReference>
<dbReference type="PANTHER" id="PTHR19368">
    <property type="entry name" value="XLR/SCP3/FAM9"/>
    <property type="match status" value="1"/>
</dbReference>
<dbReference type="AlphaFoldDB" id="A0A8C4RQV0"/>
<organism evidence="3 4">
    <name type="scientific">Erpetoichthys calabaricus</name>
    <name type="common">Rope fish</name>
    <name type="synonym">Calamoichthys calabaricus</name>
    <dbReference type="NCBI Taxonomy" id="27687"/>
    <lineage>
        <taxon>Eukaryota</taxon>
        <taxon>Metazoa</taxon>
        <taxon>Chordata</taxon>
        <taxon>Craniata</taxon>
        <taxon>Vertebrata</taxon>
        <taxon>Euteleostomi</taxon>
        <taxon>Actinopterygii</taxon>
        <taxon>Polypteriformes</taxon>
        <taxon>Polypteridae</taxon>
        <taxon>Erpetoichthys</taxon>
    </lineage>
</organism>
<evidence type="ECO:0000256" key="1">
    <source>
        <dbReference type="ARBA" id="ARBA00010283"/>
    </source>
</evidence>
<reference evidence="3" key="1">
    <citation type="submission" date="2021-06" db="EMBL/GenBank/DDBJ databases">
        <authorList>
            <consortium name="Wellcome Sanger Institute Data Sharing"/>
        </authorList>
    </citation>
    <scope>NUCLEOTIDE SEQUENCE [LARGE SCALE GENOMIC DNA]</scope>
</reference>
<evidence type="ECO:0000313" key="4">
    <source>
        <dbReference type="Proteomes" id="UP000694620"/>
    </source>
</evidence>
<dbReference type="GO" id="GO:0000795">
    <property type="term" value="C:synaptonemal complex"/>
    <property type="evidence" value="ECO:0007669"/>
    <property type="project" value="TreeGrafter"/>
</dbReference>
<comment type="similarity">
    <text evidence="1">Belongs to the XLR/SYCP3 family.</text>
</comment>
<keyword evidence="4" id="KW-1185">Reference proteome</keyword>
<dbReference type="GeneTree" id="ENSGT00390000000062"/>
<dbReference type="InterPro" id="IPR051443">
    <property type="entry name" value="XLR/SYCP3"/>
</dbReference>
<sequence length="194" mass="23267">MKLLGKDNQYIYMQNQMFPYLNINNQYLPCILPIKSGDVAVMLEKFGADISKALQAKRKRIEMCTKSSLENRNHKIEQIWNTQKNDRKKLNDEYNKQFEAIFQQWENDILKSKDQEDRLGNLYRQQQKLFQQMRVVQGQRVKTLKQLMDQFLKSLEELEQAHSAQHSSVQNELRKEMALFQKKILMETVRYFIV</sequence>
<name>A0A8C4RQV0_ERPCA</name>
<reference evidence="3" key="3">
    <citation type="submission" date="2025-09" db="UniProtKB">
        <authorList>
            <consortium name="Ensembl"/>
        </authorList>
    </citation>
    <scope>IDENTIFICATION</scope>
</reference>
<accession>A0A8C4RQV0</accession>
<dbReference type="GO" id="GO:0007286">
    <property type="term" value="P:spermatid development"/>
    <property type="evidence" value="ECO:0007669"/>
    <property type="project" value="TreeGrafter"/>
</dbReference>
<gene>
    <name evidence="3" type="primary">SYCP3</name>
</gene>
<reference evidence="3" key="2">
    <citation type="submission" date="2025-08" db="UniProtKB">
        <authorList>
            <consortium name="Ensembl"/>
        </authorList>
    </citation>
    <scope>IDENTIFICATION</scope>
</reference>
<protein>
    <submittedName>
        <fullName evidence="3">Synaptonemal complex protein 3</fullName>
    </submittedName>
</protein>
<dbReference type="InterPro" id="IPR006888">
    <property type="entry name" value="XLR/SYCP3/FAM9_dom"/>
</dbReference>
<dbReference type="PANTHER" id="PTHR19368:SF15">
    <property type="entry name" value="XLR_SYCP3_FAM9 DOMAIN-CONTAINING PROTEIN"/>
    <property type="match status" value="1"/>
</dbReference>